<proteinExistence type="predicted"/>
<dbReference type="EMBL" id="CADEAL010003413">
    <property type="protein sequence ID" value="CAB1444598.1"/>
    <property type="molecule type" value="Genomic_DNA"/>
</dbReference>
<protein>
    <submittedName>
        <fullName evidence="2">Uncharacterized protein</fullName>
    </submittedName>
</protein>
<sequence length="131" mass="14357">MDRVQLTGLRNSQPASASLPCPPPDAPGRAVRRDKWHLRCHGHLFHAETLAQKVRLAKESLIYGCGESYTTAGVDVMNAGIEAVLTPSVAFDTFCPPHVLQPLLSPFEMLLLHSSSMWTRYGHGVSPSDNH</sequence>
<organism evidence="2 3">
    <name type="scientific">Pleuronectes platessa</name>
    <name type="common">European plaice</name>
    <dbReference type="NCBI Taxonomy" id="8262"/>
    <lineage>
        <taxon>Eukaryota</taxon>
        <taxon>Metazoa</taxon>
        <taxon>Chordata</taxon>
        <taxon>Craniata</taxon>
        <taxon>Vertebrata</taxon>
        <taxon>Euteleostomi</taxon>
        <taxon>Actinopterygii</taxon>
        <taxon>Neopterygii</taxon>
        <taxon>Teleostei</taxon>
        <taxon>Neoteleostei</taxon>
        <taxon>Acanthomorphata</taxon>
        <taxon>Carangaria</taxon>
        <taxon>Pleuronectiformes</taxon>
        <taxon>Pleuronectoidei</taxon>
        <taxon>Pleuronectidae</taxon>
        <taxon>Pleuronectes</taxon>
    </lineage>
</organism>
<evidence type="ECO:0000313" key="3">
    <source>
        <dbReference type="Proteomes" id="UP001153269"/>
    </source>
</evidence>
<comment type="caution">
    <text evidence="2">The sequence shown here is derived from an EMBL/GenBank/DDBJ whole genome shotgun (WGS) entry which is preliminary data.</text>
</comment>
<dbReference type="AlphaFoldDB" id="A0A9N7YYI0"/>
<gene>
    <name evidence="2" type="ORF">PLEPLA_LOCUS32314</name>
</gene>
<reference evidence="2" key="1">
    <citation type="submission" date="2020-03" db="EMBL/GenBank/DDBJ databases">
        <authorList>
            <person name="Weist P."/>
        </authorList>
    </citation>
    <scope>NUCLEOTIDE SEQUENCE</scope>
</reference>
<evidence type="ECO:0000256" key="1">
    <source>
        <dbReference type="SAM" id="MobiDB-lite"/>
    </source>
</evidence>
<dbReference type="Proteomes" id="UP001153269">
    <property type="component" value="Unassembled WGS sequence"/>
</dbReference>
<name>A0A9N7YYI0_PLEPL</name>
<keyword evidence="3" id="KW-1185">Reference proteome</keyword>
<accession>A0A9N7YYI0</accession>
<feature type="region of interest" description="Disordered" evidence="1">
    <location>
        <begin position="1"/>
        <end position="26"/>
    </location>
</feature>
<evidence type="ECO:0000313" key="2">
    <source>
        <dbReference type="EMBL" id="CAB1444598.1"/>
    </source>
</evidence>